<dbReference type="PANTHER" id="PTHR12697:SF5">
    <property type="entry name" value="DEOXYHYPUSINE HYDROXYLASE"/>
    <property type="match status" value="1"/>
</dbReference>
<dbReference type="Proteomes" id="UP000615026">
    <property type="component" value="Unassembled WGS sequence"/>
</dbReference>
<dbReference type="Gene3D" id="1.25.10.10">
    <property type="entry name" value="Leucine-rich Repeat Variant"/>
    <property type="match status" value="2"/>
</dbReference>
<dbReference type="InterPro" id="IPR004155">
    <property type="entry name" value="PBS_lyase_HEAT"/>
</dbReference>
<dbReference type="GO" id="GO:0030089">
    <property type="term" value="C:phycobilisome"/>
    <property type="evidence" value="ECO:0007669"/>
    <property type="project" value="UniProtKB-KW"/>
</dbReference>
<reference evidence="4" key="1">
    <citation type="submission" date="2020-10" db="EMBL/GenBank/DDBJ databases">
        <authorList>
            <person name="Castelo-Branco R."/>
            <person name="Eusebio N."/>
            <person name="Adriana R."/>
            <person name="Vieira A."/>
            <person name="Brugerolle De Fraissinette N."/>
            <person name="Rezende De Castro R."/>
            <person name="Schneider M.P."/>
            <person name="Vasconcelos V."/>
            <person name="Leao P.N."/>
        </authorList>
    </citation>
    <scope>NUCLEOTIDE SEQUENCE</scope>
    <source>
        <strain evidence="4">LEGE 11479</strain>
    </source>
</reference>
<dbReference type="SUPFAM" id="SSF48371">
    <property type="entry name" value="ARM repeat"/>
    <property type="match status" value="1"/>
</dbReference>
<dbReference type="Pfam" id="PF13646">
    <property type="entry name" value="HEAT_2"/>
    <property type="match status" value="1"/>
</dbReference>
<dbReference type="AlphaFoldDB" id="A0A928ZPS6"/>
<dbReference type="InterPro" id="IPR011989">
    <property type="entry name" value="ARM-like"/>
</dbReference>
<name>A0A928ZPS6_LEPEC</name>
<dbReference type="InterPro" id="IPR016024">
    <property type="entry name" value="ARM-type_fold"/>
</dbReference>
<organism evidence="4 5">
    <name type="scientific">Leptolyngbya cf. ectocarpi LEGE 11479</name>
    <dbReference type="NCBI Taxonomy" id="1828722"/>
    <lineage>
        <taxon>Bacteria</taxon>
        <taxon>Bacillati</taxon>
        <taxon>Cyanobacteriota</taxon>
        <taxon>Cyanophyceae</taxon>
        <taxon>Leptolyngbyales</taxon>
        <taxon>Leptolyngbyaceae</taxon>
        <taxon>Leptolyngbya group</taxon>
        <taxon>Leptolyngbya</taxon>
    </lineage>
</organism>
<comment type="caution">
    <text evidence="4">The sequence shown here is derived from an EMBL/GenBank/DDBJ whole genome shotgun (WGS) entry which is preliminary data.</text>
</comment>
<dbReference type="PANTHER" id="PTHR12697">
    <property type="entry name" value="PBS LYASE HEAT-LIKE PROTEIN"/>
    <property type="match status" value="1"/>
</dbReference>
<dbReference type="Pfam" id="PF13513">
    <property type="entry name" value="HEAT_EZ"/>
    <property type="match status" value="1"/>
</dbReference>
<protein>
    <submittedName>
        <fullName evidence="4">HEAT repeat domain-containing protein</fullName>
    </submittedName>
</protein>
<keyword evidence="2" id="KW-0605">Phycobilisome</keyword>
<dbReference type="InterPro" id="IPR021133">
    <property type="entry name" value="HEAT_type_2"/>
</dbReference>
<dbReference type="SMART" id="SM00567">
    <property type="entry name" value="EZ_HEAT"/>
    <property type="match status" value="6"/>
</dbReference>
<comment type="function">
    <text evidence="3">Catalyzes the hydroxylation of the N(6)-(4-aminobutyl)-L-lysine intermediate produced by deoxyhypusine synthase/DHPS on a critical lysine of the eukaryotic translation initiation factor 5A/eIF-5A. This is the second step of the post-translational modification of that lysine into an unusual amino acid residue named hypusine. Hypusination is unique to mature eIF-5A factor and is essential for its function.</text>
</comment>
<evidence type="ECO:0000313" key="5">
    <source>
        <dbReference type="Proteomes" id="UP000615026"/>
    </source>
</evidence>
<evidence type="ECO:0000313" key="4">
    <source>
        <dbReference type="EMBL" id="MBE9065515.1"/>
    </source>
</evidence>
<accession>A0A928ZPS6</accession>
<evidence type="ECO:0000256" key="1">
    <source>
        <dbReference type="ARBA" id="ARBA00022549"/>
    </source>
</evidence>
<gene>
    <name evidence="4" type="ORF">IQ260_02480</name>
</gene>
<keyword evidence="1" id="KW-0042">Antenna complex</keyword>
<dbReference type="RefSeq" id="WP_193990541.1">
    <property type="nucleotide sequence ID" value="NZ_JADEXP010000010.1"/>
</dbReference>
<keyword evidence="5" id="KW-1185">Reference proteome</keyword>
<dbReference type="EMBL" id="JADEXP010000010">
    <property type="protein sequence ID" value="MBE9065515.1"/>
    <property type="molecule type" value="Genomic_DNA"/>
</dbReference>
<dbReference type="GO" id="GO:0016491">
    <property type="term" value="F:oxidoreductase activity"/>
    <property type="evidence" value="ECO:0007669"/>
    <property type="project" value="TreeGrafter"/>
</dbReference>
<evidence type="ECO:0000256" key="2">
    <source>
        <dbReference type="ARBA" id="ARBA00022738"/>
    </source>
</evidence>
<dbReference type="PROSITE" id="PS50077">
    <property type="entry name" value="HEAT_REPEAT"/>
    <property type="match status" value="1"/>
</dbReference>
<sequence>MDDIDALKVLDTEVGLEAPIDPLDDIPLEDDTPRYNPDQMLPRLLSDNLQQRMLAARAFYKIQEPRAIPRLIELLEDDSPLVRVNAAYALGRNPSETAVDALIAQLTNDSHGYVRKAVVWALGNCQNEKAVVPLVNAIKTDMSVVRLWAASALGQMGKISFEAILKAIPALVETMRNDPIAIVRSNCAWSIGELCQDLPYNVVYATAIDALIETFADDEDLGVRDDARAAILNLGDPRGLQVIEEIEQEDF</sequence>
<evidence type="ECO:0000256" key="3">
    <source>
        <dbReference type="ARBA" id="ARBA00045876"/>
    </source>
</evidence>
<proteinExistence type="predicted"/>